<dbReference type="PROSITE" id="PS00533">
    <property type="entry name" value="PORPHOBILINOGEN_DEAM"/>
    <property type="match status" value="1"/>
</dbReference>
<dbReference type="Pfam" id="PF01379">
    <property type="entry name" value="Porphobil_deam"/>
    <property type="match status" value="1"/>
</dbReference>
<dbReference type="PRINTS" id="PR00151">
    <property type="entry name" value="PORPHBDMNASE"/>
</dbReference>
<feature type="domain" description="Porphobilinogen deaminase N-terminal" evidence="9">
    <location>
        <begin position="3"/>
        <end position="210"/>
    </location>
</feature>
<dbReference type="UniPathway" id="UPA00251">
    <property type="reaction ID" value="UER00319"/>
</dbReference>
<evidence type="ECO:0000256" key="3">
    <source>
        <dbReference type="ARBA" id="ARBA00005638"/>
    </source>
</evidence>
<dbReference type="InterPro" id="IPR036803">
    <property type="entry name" value="Porphobilinogen_deaminase_C_sf"/>
</dbReference>
<evidence type="ECO:0000313" key="12">
    <source>
        <dbReference type="Proteomes" id="UP000034883"/>
    </source>
</evidence>
<evidence type="ECO:0000256" key="1">
    <source>
        <dbReference type="ARBA" id="ARBA00002869"/>
    </source>
</evidence>
<accession>A0A0F6YL16</accession>
<comment type="miscellaneous">
    <text evidence="8">The porphobilinogen subunits are added to the dipyrromethane group.</text>
</comment>
<evidence type="ECO:0000259" key="9">
    <source>
        <dbReference type="Pfam" id="PF01379"/>
    </source>
</evidence>
<sequence>MKLRIATRRSPLALAQTRWVAERIRAASPGIEIEEVQLVTQGDRVLDVPLAKVGGKGLFVTEVEQALEDGRADIAVHSMKDVPEKLAAGMELICVPEREDPHDVVITKSGEGFFDLAAGTRVGTSSLRRAVQLHAARNDVAFAVLRGNVGTRLRKLDDGEYGAIVLANAGLRRLGLAQDRKLEVLSVEHSIPAVGQGALGIEGRADDARSRALLATLEHGPTRVAVEAERAFLVALHGSCTTPLAAHARIEGGSLQIDAMVGAIDGSHVVRGGMHDWVDVTATEQAIAKAREMGRALADSLLEQGARALIDEARASSDPYVHLYSKPN</sequence>
<dbReference type="STRING" id="927083.DB32_006177"/>
<evidence type="ECO:0000256" key="5">
    <source>
        <dbReference type="ARBA" id="ARBA00022679"/>
    </source>
</evidence>
<dbReference type="Pfam" id="PF03900">
    <property type="entry name" value="Porphobil_deamC"/>
    <property type="match status" value="1"/>
</dbReference>
<dbReference type="GO" id="GO:0004418">
    <property type="term" value="F:hydroxymethylbilane synthase activity"/>
    <property type="evidence" value="ECO:0007669"/>
    <property type="project" value="UniProtKB-UniRule"/>
</dbReference>
<evidence type="ECO:0000313" key="11">
    <source>
        <dbReference type="EMBL" id="AKF09028.1"/>
    </source>
</evidence>
<dbReference type="SUPFAM" id="SSF53850">
    <property type="entry name" value="Periplasmic binding protein-like II"/>
    <property type="match status" value="1"/>
</dbReference>
<dbReference type="InterPro" id="IPR022418">
    <property type="entry name" value="Porphobilinogen_deaminase_C"/>
</dbReference>
<dbReference type="GO" id="GO:0006782">
    <property type="term" value="P:protoporphyrinogen IX biosynthetic process"/>
    <property type="evidence" value="ECO:0007669"/>
    <property type="project" value="UniProtKB-UniRule"/>
</dbReference>
<keyword evidence="6 8" id="KW-0627">Porphyrin biosynthesis</keyword>
<organism evidence="11 12">
    <name type="scientific">Sandaracinus amylolyticus</name>
    <dbReference type="NCBI Taxonomy" id="927083"/>
    <lineage>
        <taxon>Bacteria</taxon>
        <taxon>Pseudomonadati</taxon>
        <taxon>Myxococcota</taxon>
        <taxon>Polyangia</taxon>
        <taxon>Polyangiales</taxon>
        <taxon>Sandaracinaceae</taxon>
        <taxon>Sandaracinus</taxon>
    </lineage>
</organism>
<dbReference type="FunFam" id="3.40.190.10:FF:000004">
    <property type="entry name" value="Porphobilinogen deaminase"/>
    <property type="match status" value="1"/>
</dbReference>
<dbReference type="PIRSF" id="PIRSF001438">
    <property type="entry name" value="4pyrrol_synth_OHMeBilane_synth"/>
    <property type="match status" value="1"/>
</dbReference>
<evidence type="ECO:0000256" key="2">
    <source>
        <dbReference type="ARBA" id="ARBA00004735"/>
    </source>
</evidence>
<comment type="catalytic activity">
    <reaction evidence="7 8">
        <text>4 porphobilinogen + H2O = hydroxymethylbilane + 4 NH4(+)</text>
        <dbReference type="Rhea" id="RHEA:13185"/>
        <dbReference type="ChEBI" id="CHEBI:15377"/>
        <dbReference type="ChEBI" id="CHEBI:28938"/>
        <dbReference type="ChEBI" id="CHEBI:57845"/>
        <dbReference type="ChEBI" id="CHEBI:58126"/>
        <dbReference type="EC" id="2.5.1.61"/>
    </reaction>
</comment>
<comment type="function">
    <text evidence="1 8">Tetrapolymerization of the monopyrrole PBG into the hydroxymethylbilane pre-uroporphyrinogen in several discrete steps.</text>
</comment>
<name>A0A0F6YL16_9BACT</name>
<dbReference type="PANTHER" id="PTHR11557:SF0">
    <property type="entry name" value="PORPHOBILINOGEN DEAMINASE"/>
    <property type="match status" value="1"/>
</dbReference>
<gene>
    <name evidence="8" type="primary">hemC</name>
    <name evidence="11" type="ORF">DB32_006177</name>
</gene>
<evidence type="ECO:0000256" key="7">
    <source>
        <dbReference type="ARBA" id="ARBA00048169"/>
    </source>
</evidence>
<dbReference type="EC" id="2.5.1.61" evidence="8"/>
<dbReference type="Gene3D" id="3.30.160.40">
    <property type="entry name" value="Porphobilinogen deaminase, C-terminal domain"/>
    <property type="match status" value="1"/>
</dbReference>
<evidence type="ECO:0000259" key="10">
    <source>
        <dbReference type="Pfam" id="PF03900"/>
    </source>
</evidence>
<dbReference type="HAMAP" id="MF_00260">
    <property type="entry name" value="Porphobil_deam"/>
    <property type="match status" value="1"/>
</dbReference>
<evidence type="ECO:0000256" key="6">
    <source>
        <dbReference type="ARBA" id="ARBA00023244"/>
    </source>
</evidence>
<dbReference type="InterPro" id="IPR022419">
    <property type="entry name" value="Porphobilin_deaminase_cofac_BS"/>
</dbReference>
<evidence type="ECO:0000256" key="8">
    <source>
        <dbReference type="HAMAP-Rule" id="MF_00260"/>
    </source>
</evidence>
<dbReference type="SUPFAM" id="SSF54782">
    <property type="entry name" value="Porphobilinogen deaminase (hydroxymethylbilane synthase), C-terminal domain"/>
    <property type="match status" value="1"/>
</dbReference>
<keyword evidence="12" id="KW-1185">Reference proteome</keyword>
<dbReference type="GO" id="GO:0005737">
    <property type="term" value="C:cytoplasm"/>
    <property type="evidence" value="ECO:0007669"/>
    <property type="project" value="UniProtKB-UniRule"/>
</dbReference>
<dbReference type="PANTHER" id="PTHR11557">
    <property type="entry name" value="PORPHOBILINOGEN DEAMINASE"/>
    <property type="match status" value="1"/>
</dbReference>
<dbReference type="AlphaFoldDB" id="A0A0F6YL16"/>
<reference evidence="11 12" key="1">
    <citation type="submission" date="2015-03" db="EMBL/GenBank/DDBJ databases">
        <title>Genome assembly of Sandaracinus amylolyticus DSM 53668.</title>
        <authorList>
            <person name="Sharma G."/>
            <person name="Subramanian S."/>
        </authorList>
    </citation>
    <scope>NUCLEOTIDE SEQUENCE [LARGE SCALE GENOMIC DNA]</scope>
    <source>
        <strain evidence="11 12">DSM 53668</strain>
    </source>
</reference>
<feature type="domain" description="Porphobilinogen deaminase C-terminal" evidence="10">
    <location>
        <begin position="225"/>
        <end position="302"/>
    </location>
</feature>
<keyword evidence="5 8" id="KW-0808">Transferase</keyword>
<dbReference type="KEGG" id="samy:DB32_006177"/>
<dbReference type="Proteomes" id="UP000034883">
    <property type="component" value="Chromosome"/>
</dbReference>
<dbReference type="RefSeq" id="WP_053236118.1">
    <property type="nucleotide sequence ID" value="NZ_CP011125.1"/>
</dbReference>
<dbReference type="OrthoDB" id="9810298at2"/>
<dbReference type="NCBIfam" id="TIGR00212">
    <property type="entry name" value="hemC"/>
    <property type="match status" value="1"/>
</dbReference>
<dbReference type="FunFam" id="3.40.190.10:FF:000005">
    <property type="entry name" value="Porphobilinogen deaminase"/>
    <property type="match status" value="1"/>
</dbReference>
<dbReference type="InterPro" id="IPR022417">
    <property type="entry name" value="Porphobilin_deaminase_N"/>
</dbReference>
<comment type="subunit">
    <text evidence="4 8">Monomer.</text>
</comment>
<dbReference type="Gene3D" id="3.40.190.10">
    <property type="entry name" value="Periplasmic binding protein-like II"/>
    <property type="match status" value="2"/>
</dbReference>
<dbReference type="EMBL" id="CP011125">
    <property type="protein sequence ID" value="AKF09028.1"/>
    <property type="molecule type" value="Genomic_DNA"/>
</dbReference>
<evidence type="ECO:0000256" key="4">
    <source>
        <dbReference type="ARBA" id="ARBA00011245"/>
    </source>
</evidence>
<comment type="similarity">
    <text evidence="3 8">Belongs to the HMBS family.</text>
</comment>
<proteinExistence type="inferred from homology"/>
<comment type="pathway">
    <text evidence="2">Porphyrin-containing compound metabolism; protoporphyrin-IX biosynthesis; coproporphyrinogen-III from 5-aminolevulinate: step 2/4.</text>
</comment>
<feature type="modified residue" description="S-(dipyrrolylmethanemethyl)cysteine" evidence="8">
    <location>
        <position position="240"/>
    </location>
</feature>
<comment type="cofactor">
    <cofactor evidence="8">
        <name>dipyrromethane</name>
        <dbReference type="ChEBI" id="CHEBI:60342"/>
    </cofactor>
    <text evidence="8">Binds 1 dipyrromethane group covalently.</text>
</comment>
<protein>
    <recommendedName>
        <fullName evidence="8">Porphobilinogen deaminase</fullName>
        <shortName evidence="8">PBG</shortName>
        <ecNumber evidence="8">2.5.1.61</ecNumber>
    </recommendedName>
    <alternativeName>
        <fullName evidence="8">Hydroxymethylbilane synthase</fullName>
        <shortName evidence="8">HMBS</shortName>
    </alternativeName>
    <alternativeName>
        <fullName evidence="8">Pre-uroporphyrinogen synthase</fullName>
    </alternativeName>
</protein>
<dbReference type="InterPro" id="IPR000860">
    <property type="entry name" value="HemC"/>
</dbReference>